<dbReference type="Proteomes" id="UP000681720">
    <property type="component" value="Unassembled WGS sequence"/>
</dbReference>
<reference evidence="1" key="1">
    <citation type="submission" date="2021-02" db="EMBL/GenBank/DDBJ databases">
        <authorList>
            <person name="Nowell W R."/>
        </authorList>
    </citation>
    <scope>NUCLEOTIDE SEQUENCE</scope>
</reference>
<proteinExistence type="predicted"/>
<gene>
    <name evidence="1" type="ORF">GIL414_LOCUS49285</name>
</gene>
<feature type="non-terminal residue" evidence="1">
    <location>
        <position position="1"/>
    </location>
</feature>
<evidence type="ECO:0000313" key="2">
    <source>
        <dbReference type="Proteomes" id="UP000681720"/>
    </source>
</evidence>
<evidence type="ECO:0000313" key="1">
    <source>
        <dbReference type="EMBL" id="CAF4848568.1"/>
    </source>
</evidence>
<sequence>VIRGVGEMDAYNNYRNSYTNTPQTPTSEQIDLAYKECPYLIVDLRDKDEFNTNHIVSGR</sequence>
<protein>
    <recommendedName>
        <fullName evidence="3">Rhodanese domain-containing protein</fullName>
    </recommendedName>
</protein>
<name>A0A8S3C5X4_9BILA</name>
<organism evidence="1 2">
    <name type="scientific">Rotaria magnacalcarata</name>
    <dbReference type="NCBI Taxonomy" id="392030"/>
    <lineage>
        <taxon>Eukaryota</taxon>
        <taxon>Metazoa</taxon>
        <taxon>Spiralia</taxon>
        <taxon>Gnathifera</taxon>
        <taxon>Rotifera</taxon>
        <taxon>Eurotatoria</taxon>
        <taxon>Bdelloidea</taxon>
        <taxon>Philodinida</taxon>
        <taxon>Philodinidae</taxon>
        <taxon>Rotaria</taxon>
    </lineage>
</organism>
<dbReference type="AlphaFoldDB" id="A0A8S3C5X4"/>
<accession>A0A8S3C5X4</accession>
<comment type="caution">
    <text evidence="1">The sequence shown here is derived from an EMBL/GenBank/DDBJ whole genome shotgun (WGS) entry which is preliminary data.</text>
</comment>
<evidence type="ECO:0008006" key="3">
    <source>
        <dbReference type="Google" id="ProtNLM"/>
    </source>
</evidence>
<dbReference type="EMBL" id="CAJOBJ010161686">
    <property type="protein sequence ID" value="CAF4848568.1"/>
    <property type="molecule type" value="Genomic_DNA"/>
</dbReference>